<evidence type="ECO:0000313" key="2">
    <source>
        <dbReference type="EMBL" id="ETS77285.1"/>
    </source>
</evidence>
<gene>
    <name evidence="2" type="ORF">PFICI_11159</name>
</gene>
<proteinExistence type="predicted"/>
<organism evidence="2 3">
    <name type="scientific">Pestalotiopsis fici (strain W106-1 / CGMCC3.15140)</name>
    <dbReference type="NCBI Taxonomy" id="1229662"/>
    <lineage>
        <taxon>Eukaryota</taxon>
        <taxon>Fungi</taxon>
        <taxon>Dikarya</taxon>
        <taxon>Ascomycota</taxon>
        <taxon>Pezizomycotina</taxon>
        <taxon>Sordariomycetes</taxon>
        <taxon>Xylariomycetidae</taxon>
        <taxon>Amphisphaeriales</taxon>
        <taxon>Sporocadaceae</taxon>
        <taxon>Pestalotiopsis</taxon>
    </lineage>
</organism>
<keyword evidence="1" id="KW-0812">Transmembrane</keyword>
<reference evidence="3" key="1">
    <citation type="journal article" date="2015" name="BMC Genomics">
        <title>Genomic and transcriptomic analysis of the endophytic fungus Pestalotiopsis fici reveals its lifestyle and high potential for synthesis of natural products.</title>
        <authorList>
            <person name="Wang X."/>
            <person name="Zhang X."/>
            <person name="Liu L."/>
            <person name="Xiang M."/>
            <person name="Wang W."/>
            <person name="Sun X."/>
            <person name="Che Y."/>
            <person name="Guo L."/>
            <person name="Liu G."/>
            <person name="Guo L."/>
            <person name="Wang C."/>
            <person name="Yin W.B."/>
            <person name="Stadler M."/>
            <person name="Zhang X."/>
            <person name="Liu X."/>
        </authorList>
    </citation>
    <scope>NUCLEOTIDE SEQUENCE [LARGE SCALE GENOMIC DNA]</scope>
    <source>
        <strain evidence="3">W106-1 / CGMCC3.15140</strain>
    </source>
</reference>
<dbReference type="OrthoDB" id="5401779at2759"/>
<dbReference type="GeneID" id="19276172"/>
<keyword evidence="1" id="KW-1133">Transmembrane helix</keyword>
<keyword evidence="1" id="KW-0472">Membrane</keyword>
<dbReference type="KEGG" id="pfy:PFICI_11159"/>
<evidence type="ECO:0000313" key="3">
    <source>
        <dbReference type="Proteomes" id="UP000030651"/>
    </source>
</evidence>
<name>W3WTV5_PESFW</name>
<dbReference type="HOGENOM" id="CLU_2655283_0_0_1"/>
<dbReference type="EMBL" id="KI912116">
    <property type="protein sequence ID" value="ETS77285.1"/>
    <property type="molecule type" value="Genomic_DNA"/>
</dbReference>
<keyword evidence="3" id="KW-1185">Reference proteome</keyword>
<accession>W3WTV5</accession>
<sequence>MSSDQTTPAMKAPEGESYNLVDPFSLRHLRFVVGGVSLGVAFIFVFMRTYVRILMKQLHVEDCMYYMDKRLSLIEK</sequence>
<evidence type="ECO:0000256" key="1">
    <source>
        <dbReference type="SAM" id="Phobius"/>
    </source>
</evidence>
<dbReference type="InParanoid" id="W3WTV5"/>
<dbReference type="Proteomes" id="UP000030651">
    <property type="component" value="Unassembled WGS sequence"/>
</dbReference>
<dbReference type="AlphaFoldDB" id="W3WTV5"/>
<protein>
    <submittedName>
        <fullName evidence="2">Uncharacterized protein</fullName>
    </submittedName>
</protein>
<feature type="transmembrane region" description="Helical" evidence="1">
    <location>
        <begin position="28"/>
        <end position="47"/>
    </location>
</feature>
<dbReference type="RefSeq" id="XP_007837931.1">
    <property type="nucleotide sequence ID" value="XM_007839740.1"/>
</dbReference>